<reference evidence="1 2" key="1">
    <citation type="journal article" date="2019" name="Sci. Rep.">
        <title>Orb-weaving spider Araneus ventricosus genome elucidates the spidroin gene catalogue.</title>
        <authorList>
            <person name="Kono N."/>
            <person name="Nakamura H."/>
            <person name="Ohtoshi R."/>
            <person name="Moran D.A.P."/>
            <person name="Shinohara A."/>
            <person name="Yoshida Y."/>
            <person name="Fujiwara M."/>
            <person name="Mori M."/>
            <person name="Tomita M."/>
            <person name="Arakawa K."/>
        </authorList>
    </citation>
    <scope>NUCLEOTIDE SEQUENCE [LARGE SCALE GENOMIC DNA]</scope>
</reference>
<comment type="caution">
    <text evidence="1">The sequence shown here is derived from an EMBL/GenBank/DDBJ whole genome shotgun (WGS) entry which is preliminary data.</text>
</comment>
<name>A0A4Y2H711_ARAVE</name>
<accession>A0A4Y2H711</accession>
<protein>
    <submittedName>
        <fullName evidence="1">Uncharacterized protein</fullName>
    </submittedName>
</protein>
<dbReference type="AlphaFoldDB" id="A0A4Y2H711"/>
<organism evidence="1 2">
    <name type="scientific">Araneus ventricosus</name>
    <name type="common">Orbweaver spider</name>
    <name type="synonym">Epeira ventricosa</name>
    <dbReference type="NCBI Taxonomy" id="182803"/>
    <lineage>
        <taxon>Eukaryota</taxon>
        <taxon>Metazoa</taxon>
        <taxon>Ecdysozoa</taxon>
        <taxon>Arthropoda</taxon>
        <taxon>Chelicerata</taxon>
        <taxon>Arachnida</taxon>
        <taxon>Araneae</taxon>
        <taxon>Araneomorphae</taxon>
        <taxon>Entelegynae</taxon>
        <taxon>Araneoidea</taxon>
        <taxon>Araneidae</taxon>
        <taxon>Araneus</taxon>
    </lineage>
</organism>
<proteinExistence type="predicted"/>
<keyword evidence="2" id="KW-1185">Reference proteome</keyword>
<sequence length="122" mass="13853">MDLHVLLQNRGGLVVRSRLLGRTVAGSKPDPTEDPLLQAESVLVGQKSSPCCGADAWRGRLRIRCRPRHLTGFQNYDYHFPQNKKRVPFFLFKTHTGPAYPKECKAFSRSVGKYKRNTKIAI</sequence>
<dbReference type="EMBL" id="BGPR01001737">
    <property type="protein sequence ID" value="GBM60775.1"/>
    <property type="molecule type" value="Genomic_DNA"/>
</dbReference>
<dbReference type="Proteomes" id="UP000499080">
    <property type="component" value="Unassembled WGS sequence"/>
</dbReference>
<evidence type="ECO:0000313" key="1">
    <source>
        <dbReference type="EMBL" id="GBM60775.1"/>
    </source>
</evidence>
<gene>
    <name evidence="1" type="ORF">AVEN_233839_1</name>
</gene>
<evidence type="ECO:0000313" key="2">
    <source>
        <dbReference type="Proteomes" id="UP000499080"/>
    </source>
</evidence>